<keyword evidence="4" id="KW-0540">Nuclease</keyword>
<dbReference type="GO" id="GO:0016787">
    <property type="term" value="F:hydrolase activity"/>
    <property type="evidence" value="ECO:0007669"/>
    <property type="project" value="UniProtKB-KW"/>
</dbReference>
<dbReference type="Pfam" id="PF13359">
    <property type="entry name" value="DDE_Tnp_4"/>
    <property type="match status" value="1"/>
</dbReference>
<dbReference type="GO" id="GO:0005634">
    <property type="term" value="C:nucleus"/>
    <property type="evidence" value="ECO:0007669"/>
    <property type="project" value="UniProtKB-SubCell"/>
</dbReference>
<dbReference type="InterPro" id="IPR045249">
    <property type="entry name" value="HARBI1-like"/>
</dbReference>
<keyword evidence="10" id="KW-1185">Reference proteome</keyword>
<dbReference type="OrthoDB" id="6716851at2759"/>
<keyword evidence="6" id="KW-0378">Hydrolase</keyword>
<comment type="cofactor">
    <cofactor evidence="1">
        <name>a divalent metal cation</name>
        <dbReference type="ChEBI" id="CHEBI:60240"/>
    </cofactor>
</comment>
<organism evidence="9 10">
    <name type="scientific">Acanthoscelides obtectus</name>
    <name type="common">Bean weevil</name>
    <name type="synonym">Bruchus obtectus</name>
    <dbReference type="NCBI Taxonomy" id="200917"/>
    <lineage>
        <taxon>Eukaryota</taxon>
        <taxon>Metazoa</taxon>
        <taxon>Ecdysozoa</taxon>
        <taxon>Arthropoda</taxon>
        <taxon>Hexapoda</taxon>
        <taxon>Insecta</taxon>
        <taxon>Pterygota</taxon>
        <taxon>Neoptera</taxon>
        <taxon>Endopterygota</taxon>
        <taxon>Coleoptera</taxon>
        <taxon>Polyphaga</taxon>
        <taxon>Cucujiformia</taxon>
        <taxon>Chrysomeloidea</taxon>
        <taxon>Chrysomelidae</taxon>
        <taxon>Bruchinae</taxon>
        <taxon>Bruchini</taxon>
        <taxon>Acanthoscelides</taxon>
    </lineage>
</organism>
<evidence type="ECO:0000313" key="9">
    <source>
        <dbReference type="EMBL" id="CAH1995521.1"/>
    </source>
</evidence>
<evidence type="ECO:0000256" key="7">
    <source>
        <dbReference type="ARBA" id="ARBA00023242"/>
    </source>
</evidence>
<dbReference type="GO" id="GO:0046872">
    <property type="term" value="F:metal ion binding"/>
    <property type="evidence" value="ECO:0007669"/>
    <property type="project" value="UniProtKB-KW"/>
</dbReference>
<comment type="similarity">
    <text evidence="3">Belongs to the HARBI1 family.</text>
</comment>
<name>A0A9P0LEW4_ACAOB</name>
<reference evidence="9" key="1">
    <citation type="submission" date="2022-03" db="EMBL/GenBank/DDBJ databases">
        <authorList>
            <person name="Sayadi A."/>
        </authorList>
    </citation>
    <scope>NUCLEOTIDE SEQUENCE</scope>
</reference>
<proteinExistence type="inferred from homology"/>
<evidence type="ECO:0000259" key="8">
    <source>
        <dbReference type="Pfam" id="PF13359"/>
    </source>
</evidence>
<keyword evidence="7" id="KW-0539">Nucleus</keyword>
<dbReference type="PANTHER" id="PTHR22930">
    <property type="match status" value="1"/>
</dbReference>
<evidence type="ECO:0000256" key="6">
    <source>
        <dbReference type="ARBA" id="ARBA00022801"/>
    </source>
</evidence>
<evidence type="ECO:0000256" key="5">
    <source>
        <dbReference type="ARBA" id="ARBA00022723"/>
    </source>
</evidence>
<dbReference type="PANTHER" id="PTHR22930:SF269">
    <property type="entry name" value="NUCLEASE HARBI1-LIKE PROTEIN"/>
    <property type="match status" value="1"/>
</dbReference>
<comment type="caution">
    <text evidence="9">The sequence shown here is derived from an EMBL/GenBank/DDBJ whole genome shotgun (WGS) entry which is preliminary data.</text>
</comment>
<protein>
    <recommendedName>
        <fullName evidence="8">DDE Tnp4 domain-containing protein</fullName>
    </recommendedName>
</protein>
<dbReference type="InterPro" id="IPR027806">
    <property type="entry name" value="HARBI1_dom"/>
</dbReference>
<dbReference type="GO" id="GO:0004518">
    <property type="term" value="F:nuclease activity"/>
    <property type="evidence" value="ECO:0007669"/>
    <property type="project" value="UniProtKB-KW"/>
</dbReference>
<keyword evidence="5" id="KW-0479">Metal-binding</keyword>
<gene>
    <name evidence="9" type="ORF">ACAOBT_LOCUS22658</name>
</gene>
<evidence type="ECO:0000313" key="10">
    <source>
        <dbReference type="Proteomes" id="UP001152888"/>
    </source>
</evidence>
<accession>A0A9P0LEW4</accession>
<comment type="subcellular location">
    <subcellularLocation>
        <location evidence="2">Nucleus</location>
    </subcellularLocation>
</comment>
<evidence type="ECO:0000256" key="2">
    <source>
        <dbReference type="ARBA" id="ARBA00004123"/>
    </source>
</evidence>
<feature type="domain" description="DDE Tnp4" evidence="8">
    <location>
        <begin position="59"/>
        <end position="224"/>
    </location>
</feature>
<dbReference type="EMBL" id="CAKOFQ010007230">
    <property type="protein sequence ID" value="CAH1995521.1"/>
    <property type="molecule type" value="Genomic_DNA"/>
</dbReference>
<evidence type="ECO:0000256" key="4">
    <source>
        <dbReference type="ARBA" id="ARBA00022722"/>
    </source>
</evidence>
<sequence length="241" mass="27971">MAKVSSTKFFIWDGYQRYGYIWCNMVVPCRLFPRLEQDWRNISQSFDELWNSPHCLGAIDGKHVSIVPPSGSGSYYYNYKGFHSMVLLALVNANYRILMCDFGTNGRVSDGGVLQNTKFFEKLQNNLLKIPGEETIRNTYRSLPYVFIGDDAFPLRVDLMKSFRQAALTSREKKIYNYRLSRASRIVENVFGIFAARFRIFHTCINLEPRNIEFVVMACCMLDNFLIANSSRTYLYSSRVL</sequence>
<evidence type="ECO:0000256" key="3">
    <source>
        <dbReference type="ARBA" id="ARBA00006958"/>
    </source>
</evidence>
<dbReference type="AlphaFoldDB" id="A0A9P0LEW4"/>
<evidence type="ECO:0000256" key="1">
    <source>
        <dbReference type="ARBA" id="ARBA00001968"/>
    </source>
</evidence>
<dbReference type="Proteomes" id="UP001152888">
    <property type="component" value="Unassembled WGS sequence"/>
</dbReference>